<feature type="domain" description="Nudix hydrolase" evidence="22">
    <location>
        <begin position="2"/>
        <end position="135"/>
    </location>
</feature>
<proteinExistence type="inferred from homology"/>
<keyword evidence="6" id="KW-0460">Magnesium</keyword>
<dbReference type="PANTHER" id="PTHR43758:SF2">
    <property type="entry name" value="OXIDIZED PURINE NUCLEOSIDE TRIPHOSPHATE HYDROLASE"/>
    <property type="match status" value="1"/>
</dbReference>
<comment type="subunit">
    <text evidence="3">Monomer.</text>
</comment>
<evidence type="ECO:0000256" key="10">
    <source>
        <dbReference type="ARBA" id="ARBA00024596"/>
    </source>
</evidence>
<dbReference type="GO" id="GO:0042262">
    <property type="term" value="P:DNA protection"/>
    <property type="evidence" value="ECO:0007669"/>
    <property type="project" value="InterPro"/>
</dbReference>
<sequence>MAAKRTSLCLISRGDGESAELLLGLKKTGFGKGRIVGPGGHLEPGESAAQCCVREVVEEVGLEIEEGDLVRACGVLFRFPTRPEWDLHVAVFQARRFQGEPAESDELAPAWYPIADLPWHGMWPDERLWLPRVLAGEVFEAEITIGADEETVTNAVFHVEHDA</sequence>
<evidence type="ECO:0000256" key="2">
    <source>
        <dbReference type="ARBA" id="ARBA00005582"/>
    </source>
</evidence>
<comment type="catalytic activity">
    <reaction evidence="8">
        <text>2-oxo-dATP + H2O = 2-oxo-dAMP + diphosphate + H(+)</text>
        <dbReference type="Rhea" id="RHEA:31583"/>
        <dbReference type="ChEBI" id="CHEBI:15377"/>
        <dbReference type="ChEBI" id="CHEBI:15378"/>
        <dbReference type="ChEBI" id="CHEBI:33019"/>
        <dbReference type="ChEBI" id="CHEBI:63212"/>
        <dbReference type="ChEBI" id="CHEBI:77897"/>
        <dbReference type="EC" id="3.6.1.56"/>
    </reaction>
    <physiologicalReaction direction="left-to-right" evidence="8">
        <dbReference type="Rhea" id="RHEA:31584"/>
    </physiologicalReaction>
</comment>
<comment type="cofactor">
    <cofactor evidence="1">
        <name>Mg(2+)</name>
        <dbReference type="ChEBI" id="CHEBI:18420"/>
    </cofactor>
</comment>
<evidence type="ECO:0000256" key="12">
    <source>
        <dbReference type="ARBA" id="ARBA00026218"/>
    </source>
</evidence>
<evidence type="ECO:0000313" key="23">
    <source>
        <dbReference type="EMBL" id="MBR7838045.1"/>
    </source>
</evidence>
<gene>
    <name evidence="23" type="ORF">KDL01_32530</name>
</gene>
<dbReference type="GO" id="GO:0005737">
    <property type="term" value="C:cytoplasm"/>
    <property type="evidence" value="ECO:0007669"/>
    <property type="project" value="TreeGrafter"/>
</dbReference>
<evidence type="ECO:0000256" key="18">
    <source>
        <dbReference type="ARBA" id="ARBA00048002"/>
    </source>
</evidence>
<evidence type="ECO:0000256" key="20">
    <source>
        <dbReference type="ARBA" id="ARBA00049032"/>
    </source>
</evidence>
<dbReference type="PROSITE" id="PS00893">
    <property type="entry name" value="NUDIX_BOX"/>
    <property type="match status" value="1"/>
</dbReference>
<evidence type="ECO:0000256" key="9">
    <source>
        <dbReference type="ARBA" id="ARBA00024486"/>
    </source>
</evidence>
<evidence type="ECO:0000256" key="6">
    <source>
        <dbReference type="ARBA" id="ARBA00022842"/>
    </source>
</evidence>
<comment type="similarity">
    <text evidence="2">Belongs to the Nudix hydrolase family.</text>
</comment>
<evidence type="ECO:0000256" key="13">
    <source>
        <dbReference type="ARBA" id="ARBA00029673"/>
    </source>
</evidence>
<evidence type="ECO:0000256" key="16">
    <source>
        <dbReference type="ARBA" id="ARBA00031927"/>
    </source>
</evidence>
<evidence type="ECO:0000256" key="11">
    <source>
        <dbReference type="ARBA" id="ARBA00026103"/>
    </source>
</evidence>
<dbReference type="RefSeq" id="WP_212532507.1">
    <property type="nucleotide sequence ID" value="NZ_JAGSOG010000252.1"/>
</dbReference>
<dbReference type="PROSITE" id="PS51462">
    <property type="entry name" value="NUDIX"/>
    <property type="match status" value="1"/>
</dbReference>
<comment type="caution">
    <text evidence="23">The sequence shown here is derived from an EMBL/GenBank/DDBJ whole genome shotgun (WGS) entry which is preliminary data.</text>
</comment>
<protein>
    <recommendedName>
        <fullName evidence="12">Oxidized purine nucleoside triphosphate hydrolase</fullName>
        <ecNumber evidence="11">3.6.1.56</ecNumber>
    </recommendedName>
    <alternativeName>
        <fullName evidence="16">2-hydroxy-dATP diphosphatase</fullName>
    </alternativeName>
    <alternativeName>
        <fullName evidence="15">7,8-dihydro-8-oxoguanine triphosphatase</fullName>
    </alternativeName>
    <alternativeName>
        <fullName evidence="14">8-oxo-dGTPase</fullName>
    </alternativeName>
    <alternativeName>
        <fullName evidence="17">Methylated purine nucleoside triphosphate hydrolase</fullName>
    </alternativeName>
    <alternativeName>
        <fullName evidence="13">Nucleoside diphosphate-linked moiety X motif 1</fullName>
    </alternativeName>
</protein>
<comment type="catalytic activity">
    <reaction evidence="10">
        <text>2-oxo-ATP + H2O = 2-oxo-AMP + diphosphate + H(+)</text>
        <dbReference type="Rhea" id="RHEA:67392"/>
        <dbReference type="ChEBI" id="CHEBI:15377"/>
        <dbReference type="ChEBI" id="CHEBI:15378"/>
        <dbReference type="ChEBI" id="CHEBI:33019"/>
        <dbReference type="ChEBI" id="CHEBI:71395"/>
        <dbReference type="ChEBI" id="CHEBI:172878"/>
    </reaction>
    <physiologicalReaction direction="left-to-right" evidence="10">
        <dbReference type="Rhea" id="RHEA:67393"/>
    </physiologicalReaction>
</comment>
<dbReference type="EC" id="3.6.1.56" evidence="11"/>
<evidence type="ECO:0000256" key="19">
    <source>
        <dbReference type="ARBA" id="ARBA00048894"/>
    </source>
</evidence>
<dbReference type="InterPro" id="IPR020084">
    <property type="entry name" value="NUDIX_hydrolase_CS"/>
</dbReference>
<keyword evidence="5" id="KW-0378">Hydrolase</keyword>
<dbReference type="InterPro" id="IPR003563">
    <property type="entry name" value="8ODP"/>
</dbReference>
<evidence type="ECO:0000256" key="14">
    <source>
        <dbReference type="ARBA" id="ARBA00030634"/>
    </source>
</evidence>
<organism evidence="23 24">
    <name type="scientific">Actinospica durhamensis</name>
    <dbReference type="NCBI Taxonomy" id="1508375"/>
    <lineage>
        <taxon>Bacteria</taxon>
        <taxon>Bacillati</taxon>
        <taxon>Actinomycetota</taxon>
        <taxon>Actinomycetes</taxon>
        <taxon>Catenulisporales</taxon>
        <taxon>Actinospicaceae</taxon>
        <taxon>Actinospica</taxon>
    </lineage>
</organism>
<evidence type="ECO:0000256" key="7">
    <source>
        <dbReference type="ARBA" id="ARBA00024448"/>
    </source>
</evidence>
<dbReference type="Proteomes" id="UP000675781">
    <property type="component" value="Unassembled WGS sequence"/>
</dbReference>
<dbReference type="GO" id="GO:0046872">
    <property type="term" value="F:metal ion binding"/>
    <property type="evidence" value="ECO:0007669"/>
    <property type="project" value="UniProtKB-KW"/>
</dbReference>
<keyword evidence="24" id="KW-1185">Reference proteome</keyword>
<comment type="catalytic activity">
    <reaction evidence="19">
        <text>O(6)-methyl-dGTP + H2O = O(6)-methyl-dGMP + diphosphate + H(+)</text>
        <dbReference type="Rhea" id="RHEA:67600"/>
        <dbReference type="ChEBI" id="CHEBI:15377"/>
        <dbReference type="ChEBI" id="CHEBI:15378"/>
        <dbReference type="ChEBI" id="CHEBI:33019"/>
        <dbReference type="ChEBI" id="CHEBI:169974"/>
        <dbReference type="ChEBI" id="CHEBI:169975"/>
    </reaction>
    <physiologicalReaction direction="left-to-right" evidence="19">
        <dbReference type="Rhea" id="RHEA:67601"/>
    </physiologicalReaction>
</comment>
<dbReference type="InterPro" id="IPR015797">
    <property type="entry name" value="NUDIX_hydrolase-like_dom_sf"/>
</dbReference>
<dbReference type="GO" id="GO:0008413">
    <property type="term" value="F:8-oxo-7,8-dihydroguanosine triphosphate pyrophosphatase activity"/>
    <property type="evidence" value="ECO:0007669"/>
    <property type="project" value="InterPro"/>
</dbReference>
<evidence type="ECO:0000313" key="24">
    <source>
        <dbReference type="Proteomes" id="UP000675781"/>
    </source>
</evidence>
<comment type="catalytic activity">
    <reaction evidence="9">
        <text>8-oxo-dGTP + H2O = 8-oxo-dGMP + diphosphate + H(+)</text>
        <dbReference type="Rhea" id="RHEA:31575"/>
        <dbReference type="ChEBI" id="CHEBI:15377"/>
        <dbReference type="ChEBI" id="CHEBI:15378"/>
        <dbReference type="ChEBI" id="CHEBI:33019"/>
        <dbReference type="ChEBI" id="CHEBI:63224"/>
        <dbReference type="ChEBI" id="CHEBI:77896"/>
    </reaction>
    <physiologicalReaction direction="left-to-right" evidence="9">
        <dbReference type="Rhea" id="RHEA:31576"/>
    </physiologicalReaction>
</comment>
<keyword evidence="4" id="KW-0479">Metal-binding</keyword>
<comment type="catalytic activity">
    <reaction evidence="20">
        <text>N(6)-methyl-dATP + H2O = N(6)-methyl-dAMP + diphosphate + H(+)</text>
        <dbReference type="Rhea" id="RHEA:67604"/>
        <dbReference type="ChEBI" id="CHEBI:15377"/>
        <dbReference type="ChEBI" id="CHEBI:15378"/>
        <dbReference type="ChEBI" id="CHEBI:33019"/>
        <dbReference type="ChEBI" id="CHEBI:169976"/>
        <dbReference type="ChEBI" id="CHEBI:172872"/>
    </reaction>
    <physiologicalReaction direction="left-to-right" evidence="20">
        <dbReference type="Rhea" id="RHEA:67605"/>
    </physiologicalReaction>
</comment>
<dbReference type="CDD" id="cd03427">
    <property type="entry name" value="NUDIX_MTH1_Nudt1"/>
    <property type="match status" value="1"/>
</dbReference>
<name>A0A941EUQ6_9ACTN</name>
<evidence type="ECO:0000259" key="22">
    <source>
        <dbReference type="PROSITE" id="PS51462"/>
    </source>
</evidence>
<evidence type="ECO:0000256" key="5">
    <source>
        <dbReference type="ARBA" id="ARBA00022801"/>
    </source>
</evidence>
<dbReference type="SUPFAM" id="SSF55811">
    <property type="entry name" value="Nudix"/>
    <property type="match status" value="1"/>
</dbReference>
<dbReference type="PANTHER" id="PTHR43758">
    <property type="entry name" value="7,8-DIHYDRO-8-OXOGUANINE TRIPHOSPHATASE"/>
    <property type="match status" value="1"/>
</dbReference>
<comment type="catalytic activity">
    <reaction evidence="18">
        <text>N(6)-methyl-ATP + H2O = N(6)-methyl-AMP + diphosphate + H(+)</text>
        <dbReference type="Rhea" id="RHEA:67608"/>
        <dbReference type="ChEBI" id="CHEBI:15377"/>
        <dbReference type="ChEBI" id="CHEBI:15378"/>
        <dbReference type="ChEBI" id="CHEBI:33019"/>
        <dbReference type="ChEBI" id="CHEBI:144842"/>
        <dbReference type="ChEBI" id="CHEBI:172873"/>
    </reaction>
    <physiologicalReaction direction="left-to-right" evidence="18">
        <dbReference type="Rhea" id="RHEA:67609"/>
    </physiologicalReaction>
</comment>
<comment type="function">
    <text evidence="21">Oxidized purine nucleoside triphosphate hydrolase which is a prominent sanitizer of the oxidized nucleotide pool. Catalyzes the hydrolysis of 2-oxo-dATP (2-hydroxy-dATP) into 2-oxo-dAMP. Also has a significant hydrolase activity toward 2-oxo-ATP, 8-oxo-dGTP and 8-oxo-dATP. Through the hydrolysis of oxidized purine nucleoside triphosphates, prevents their incorporation into DNA and the subsequent transversions A:T to C:G and G:C to T:A. Also catalyzes the hydrolysis of methylated purine nucleoside triphosphate preventing their integration into DNA. Through this antimutagenic activity protects cells from oxidative stress.</text>
</comment>
<dbReference type="Gene3D" id="3.90.79.10">
    <property type="entry name" value="Nucleoside Triphosphate Pyrophosphohydrolase"/>
    <property type="match status" value="1"/>
</dbReference>
<dbReference type="AlphaFoldDB" id="A0A941EUQ6"/>
<dbReference type="Pfam" id="PF00293">
    <property type="entry name" value="NUDIX"/>
    <property type="match status" value="1"/>
</dbReference>
<evidence type="ECO:0000256" key="21">
    <source>
        <dbReference type="ARBA" id="ARBA00053094"/>
    </source>
</evidence>
<accession>A0A941EUQ6</accession>
<dbReference type="InterPro" id="IPR000086">
    <property type="entry name" value="NUDIX_hydrolase_dom"/>
</dbReference>
<evidence type="ECO:0000256" key="15">
    <source>
        <dbReference type="ARBA" id="ARBA00030682"/>
    </source>
</evidence>
<evidence type="ECO:0000256" key="4">
    <source>
        <dbReference type="ARBA" id="ARBA00022723"/>
    </source>
</evidence>
<dbReference type="EMBL" id="JAGSOG010000252">
    <property type="protein sequence ID" value="MBR7838045.1"/>
    <property type="molecule type" value="Genomic_DNA"/>
</dbReference>
<evidence type="ECO:0000256" key="1">
    <source>
        <dbReference type="ARBA" id="ARBA00001946"/>
    </source>
</evidence>
<evidence type="ECO:0000256" key="3">
    <source>
        <dbReference type="ARBA" id="ARBA00011245"/>
    </source>
</evidence>
<evidence type="ECO:0000256" key="17">
    <source>
        <dbReference type="ARBA" id="ARBA00032071"/>
    </source>
</evidence>
<reference evidence="23" key="1">
    <citation type="submission" date="2021-04" db="EMBL/GenBank/DDBJ databases">
        <title>Genome based classification of Actinospica acidithermotolerans sp. nov., an actinobacterium isolated from an Indonesian hot spring.</title>
        <authorList>
            <person name="Kusuma A.B."/>
            <person name="Putra K.E."/>
            <person name="Nafisah S."/>
            <person name="Loh J."/>
            <person name="Nouioui I."/>
            <person name="Goodfellow M."/>
        </authorList>
    </citation>
    <scope>NUCLEOTIDE SEQUENCE</scope>
    <source>
        <strain evidence="23">CSCA 57</strain>
    </source>
</reference>
<dbReference type="PRINTS" id="PR01403">
    <property type="entry name" value="8OXTPHPHTASE"/>
</dbReference>
<evidence type="ECO:0000256" key="8">
    <source>
        <dbReference type="ARBA" id="ARBA00024459"/>
    </source>
</evidence>
<comment type="catalytic activity">
    <reaction evidence="7">
        <text>8-oxo-dATP + H2O = 8-oxo-dAMP + diphosphate + H(+)</text>
        <dbReference type="Rhea" id="RHEA:65396"/>
        <dbReference type="ChEBI" id="CHEBI:15377"/>
        <dbReference type="ChEBI" id="CHEBI:15378"/>
        <dbReference type="ChEBI" id="CHEBI:33019"/>
        <dbReference type="ChEBI" id="CHEBI:71361"/>
        <dbReference type="ChEBI" id="CHEBI:172871"/>
    </reaction>
    <physiologicalReaction direction="left-to-right" evidence="7">
        <dbReference type="Rhea" id="RHEA:65397"/>
    </physiologicalReaction>
</comment>
<dbReference type="GO" id="GO:0008828">
    <property type="term" value="F:dATP diphosphatase activity"/>
    <property type="evidence" value="ECO:0007669"/>
    <property type="project" value="UniProtKB-EC"/>
</dbReference>